<dbReference type="EMBL" id="KZ819635">
    <property type="protein sequence ID" value="PWN91898.1"/>
    <property type="molecule type" value="Genomic_DNA"/>
</dbReference>
<dbReference type="Gene3D" id="1.10.472.10">
    <property type="entry name" value="Cyclin-like"/>
    <property type="match status" value="1"/>
</dbReference>
<feature type="region of interest" description="Disordered" evidence="1">
    <location>
        <begin position="270"/>
        <end position="345"/>
    </location>
</feature>
<keyword evidence="4" id="KW-1185">Reference proteome</keyword>
<dbReference type="OrthoDB" id="10250320at2759"/>
<evidence type="ECO:0000259" key="2">
    <source>
        <dbReference type="Pfam" id="PF00134"/>
    </source>
</evidence>
<sequence length="458" mass="51171">MSSSNPQFFSSSMRRHPASLLPKICHNPAILDLVKCPVSREMVVYLAQQAAHVMPYAHTEAIITPPTTPTKSVASAEADPAGKLEIHGLPSLETFIAILVDKSNVQVPTLLCTLIYLERLQKKLPMQAKGLHCTRHRLFLASLISAAKYLNDSSPKNKHWCRYAALFSQAEVNLMEKQFLALLDYDLRIEEHELMVHFAPFFRRREEKAEAGRRAMTLRGCFAGQEMERYSRASELRVFLRKQAEEDKARREEEHKRQLLYAQQQQQEGMYGSETCYADAPPSPISPKESDRYHSSSSASSSSRVSGAMMHRQRSMDSSSSTSEADLTDDNGSSGSSAEDFDGEEEDDYYVQEGLEERMQQHASINAKAPSASKRVVSAVDVDLMSQVDARLAAVAAANHNGQSHERLSHRIVNATGMVKSQTSSSMFSRQQQQAQPTKVRQSRSSSNLLSRMLSSSH</sequence>
<evidence type="ECO:0000256" key="1">
    <source>
        <dbReference type="SAM" id="MobiDB-lite"/>
    </source>
</evidence>
<dbReference type="GeneID" id="37045865"/>
<evidence type="ECO:0000313" key="4">
    <source>
        <dbReference type="Proteomes" id="UP000245768"/>
    </source>
</evidence>
<dbReference type="InterPro" id="IPR036915">
    <property type="entry name" value="Cyclin-like_sf"/>
</dbReference>
<dbReference type="PANTHER" id="PTHR15615">
    <property type="match status" value="1"/>
</dbReference>
<feature type="region of interest" description="Disordered" evidence="1">
    <location>
        <begin position="420"/>
        <end position="458"/>
    </location>
</feature>
<dbReference type="InterPro" id="IPR013922">
    <property type="entry name" value="Cyclin_PHO80-like"/>
</dbReference>
<gene>
    <name evidence="3" type="ORF">FA10DRAFT_284813</name>
</gene>
<dbReference type="Proteomes" id="UP000245768">
    <property type="component" value="Unassembled WGS sequence"/>
</dbReference>
<accession>A0A316YT91</accession>
<protein>
    <recommendedName>
        <fullName evidence="2">Cyclin N-terminal domain-containing protein</fullName>
    </recommendedName>
</protein>
<feature type="compositionally biased region" description="Low complexity" evidence="1">
    <location>
        <begin position="316"/>
        <end position="338"/>
    </location>
</feature>
<dbReference type="InParanoid" id="A0A316YT91"/>
<dbReference type="RefSeq" id="XP_025379096.1">
    <property type="nucleotide sequence ID" value="XM_025523949.1"/>
</dbReference>
<organism evidence="3 4">
    <name type="scientific">Acaromyces ingoldii</name>
    <dbReference type="NCBI Taxonomy" id="215250"/>
    <lineage>
        <taxon>Eukaryota</taxon>
        <taxon>Fungi</taxon>
        <taxon>Dikarya</taxon>
        <taxon>Basidiomycota</taxon>
        <taxon>Ustilaginomycotina</taxon>
        <taxon>Exobasidiomycetes</taxon>
        <taxon>Exobasidiales</taxon>
        <taxon>Cryptobasidiaceae</taxon>
        <taxon>Acaromyces</taxon>
    </lineage>
</organism>
<dbReference type="AlphaFoldDB" id="A0A316YT91"/>
<dbReference type="SUPFAM" id="SSF47954">
    <property type="entry name" value="Cyclin-like"/>
    <property type="match status" value="1"/>
</dbReference>
<feature type="compositionally biased region" description="Low complexity" evidence="1">
    <location>
        <begin position="443"/>
        <end position="458"/>
    </location>
</feature>
<feature type="compositionally biased region" description="Low complexity" evidence="1">
    <location>
        <begin position="295"/>
        <end position="306"/>
    </location>
</feature>
<feature type="domain" description="Cyclin N-terminal" evidence="2">
    <location>
        <begin position="92"/>
        <end position="188"/>
    </location>
</feature>
<dbReference type="Pfam" id="PF00134">
    <property type="entry name" value="Cyclin_N"/>
    <property type="match status" value="1"/>
</dbReference>
<dbReference type="InterPro" id="IPR006671">
    <property type="entry name" value="Cyclin_N"/>
</dbReference>
<dbReference type="STRING" id="215250.A0A316YT91"/>
<proteinExistence type="predicted"/>
<dbReference type="GO" id="GO:0005634">
    <property type="term" value="C:nucleus"/>
    <property type="evidence" value="ECO:0007669"/>
    <property type="project" value="TreeGrafter"/>
</dbReference>
<dbReference type="PANTHER" id="PTHR15615:SF10">
    <property type="entry name" value="PHO85 CYCLIN-2-RELATED"/>
    <property type="match status" value="1"/>
</dbReference>
<dbReference type="GO" id="GO:0000307">
    <property type="term" value="C:cyclin-dependent protein kinase holoenzyme complex"/>
    <property type="evidence" value="ECO:0007669"/>
    <property type="project" value="TreeGrafter"/>
</dbReference>
<dbReference type="CDD" id="cd20557">
    <property type="entry name" value="CYCLIN_ScPCL1-like"/>
    <property type="match status" value="1"/>
</dbReference>
<reference evidence="3 4" key="1">
    <citation type="journal article" date="2018" name="Mol. Biol. Evol.">
        <title>Broad Genomic Sampling Reveals a Smut Pathogenic Ancestry of the Fungal Clade Ustilaginomycotina.</title>
        <authorList>
            <person name="Kijpornyongpan T."/>
            <person name="Mondo S.J."/>
            <person name="Barry K."/>
            <person name="Sandor L."/>
            <person name="Lee J."/>
            <person name="Lipzen A."/>
            <person name="Pangilinan J."/>
            <person name="LaButti K."/>
            <person name="Hainaut M."/>
            <person name="Henrissat B."/>
            <person name="Grigoriev I.V."/>
            <person name="Spatafora J.W."/>
            <person name="Aime M.C."/>
        </authorList>
    </citation>
    <scope>NUCLEOTIDE SEQUENCE [LARGE SCALE GENOMIC DNA]</scope>
    <source>
        <strain evidence="3 4">MCA 4198</strain>
    </source>
</reference>
<dbReference type="GO" id="GO:0016538">
    <property type="term" value="F:cyclin-dependent protein serine/threonine kinase regulator activity"/>
    <property type="evidence" value="ECO:0007669"/>
    <property type="project" value="TreeGrafter"/>
</dbReference>
<dbReference type="GO" id="GO:0019901">
    <property type="term" value="F:protein kinase binding"/>
    <property type="evidence" value="ECO:0007669"/>
    <property type="project" value="InterPro"/>
</dbReference>
<name>A0A316YT91_9BASI</name>
<evidence type="ECO:0000313" key="3">
    <source>
        <dbReference type="EMBL" id="PWN91898.1"/>
    </source>
</evidence>
<feature type="compositionally biased region" description="Polar residues" evidence="1">
    <location>
        <begin position="420"/>
        <end position="440"/>
    </location>
</feature>